<proteinExistence type="predicted"/>
<comment type="subcellular location">
    <subcellularLocation>
        <location evidence="1">Cell membrane</location>
        <topology evidence="1">Multi-pass membrane protein</topology>
    </subcellularLocation>
</comment>
<dbReference type="Gene3D" id="1.20.58.340">
    <property type="entry name" value="Magnesium transport protein CorA, transmembrane region"/>
    <property type="match status" value="1"/>
</dbReference>
<sequence>MGIEVNDGDEIKPDLNSIMPHSKESGFGDEIYTHTMDAYAEHWPSEEEWQVPHVARDYPYLQHVKDLSKAWPHLRYLAQWMEVTTSPIKWTQFKKLGPRKDYFLRERATRTKVAVMDFAEDGTTNLVGMIDNSDDLRDHLQKAQPEGVSRLYIVEDLSRNMIEHLGRHLDIDPLFFRDHVNDYWWYNTRDPWVELPDLDVVARDRNFFRLTYVQPRYFRDKTSFQKARIQTGKFNVLRRLDDDSEHKALFDSDKAIVALVRSKTSLWIKPHPDDQKGDFTGVLLVDPSITQGNALWKGHRPFWNSPTFSQSESSYPEPPKERVFDDLIFWIENMQPNDVKDIYRNPKAMIFRMTQIVCSDWNILIRYIMARLGMVEWELERPDFRPDPSNIDASLKKLHTWRRRLPLYKTMIRDTQDKLFGDLMRRSDGSESGDCLSKMKKDFDIVAAGLVELYERTERIATVATAVTSIEESRRAMVQNRALGRLTYLAVIFAPLSFISSFFSMAPELSELTTTIWIYFAVAAPVSIIAFMLVEPSVVKWLRSFLPDHSKKKKN</sequence>
<dbReference type="Proteomes" id="UP001408356">
    <property type="component" value="Unassembled WGS sequence"/>
</dbReference>
<evidence type="ECO:0000256" key="3">
    <source>
        <dbReference type="ARBA" id="ARBA00022989"/>
    </source>
</evidence>
<organism evidence="6 7">
    <name type="scientific">Seiridium unicorne</name>
    <dbReference type="NCBI Taxonomy" id="138068"/>
    <lineage>
        <taxon>Eukaryota</taxon>
        <taxon>Fungi</taxon>
        <taxon>Dikarya</taxon>
        <taxon>Ascomycota</taxon>
        <taxon>Pezizomycotina</taxon>
        <taxon>Sordariomycetes</taxon>
        <taxon>Xylariomycetidae</taxon>
        <taxon>Amphisphaeriales</taxon>
        <taxon>Sporocadaceae</taxon>
        <taxon>Seiridium</taxon>
    </lineage>
</organism>
<dbReference type="Pfam" id="PF01544">
    <property type="entry name" value="CorA"/>
    <property type="match status" value="1"/>
</dbReference>
<evidence type="ECO:0000256" key="4">
    <source>
        <dbReference type="ARBA" id="ARBA00023136"/>
    </source>
</evidence>
<evidence type="ECO:0000256" key="2">
    <source>
        <dbReference type="ARBA" id="ARBA00022692"/>
    </source>
</evidence>
<reference evidence="6 7" key="1">
    <citation type="journal article" date="2024" name="J. Plant Pathol.">
        <title>Sequence and assembly of the genome of Seiridium unicorne, isolate CBS 538.82, causal agent of cypress canker disease.</title>
        <authorList>
            <person name="Scali E."/>
            <person name="Rocca G.D."/>
            <person name="Danti R."/>
            <person name="Garbelotto M."/>
            <person name="Barberini S."/>
            <person name="Baroncelli R."/>
            <person name="Emiliani G."/>
        </authorList>
    </citation>
    <scope>NUCLEOTIDE SEQUENCE [LARGE SCALE GENOMIC DNA]</scope>
    <source>
        <strain evidence="6 7">BM-138-508</strain>
    </source>
</reference>
<dbReference type="PANTHER" id="PTHR46494:SF1">
    <property type="entry name" value="CORA FAMILY METAL ION TRANSPORTER (EUROFUNG)"/>
    <property type="match status" value="1"/>
</dbReference>
<accession>A0ABR2UTF6</accession>
<keyword evidence="3 5" id="KW-1133">Transmembrane helix</keyword>
<dbReference type="PANTHER" id="PTHR46494">
    <property type="entry name" value="CORA FAMILY METAL ION TRANSPORTER (EUROFUNG)"/>
    <property type="match status" value="1"/>
</dbReference>
<comment type="caution">
    <text evidence="6">The sequence shown here is derived from an EMBL/GenBank/DDBJ whole genome shotgun (WGS) entry which is preliminary data.</text>
</comment>
<dbReference type="SUPFAM" id="SSF144083">
    <property type="entry name" value="Magnesium transport protein CorA, transmembrane region"/>
    <property type="match status" value="1"/>
</dbReference>
<dbReference type="InterPro" id="IPR045863">
    <property type="entry name" value="CorA_TM1_TM2"/>
</dbReference>
<protein>
    <submittedName>
        <fullName evidence="6">Uncharacterized protein</fullName>
    </submittedName>
</protein>
<feature type="transmembrane region" description="Helical" evidence="5">
    <location>
        <begin position="482"/>
        <end position="504"/>
    </location>
</feature>
<evidence type="ECO:0000313" key="7">
    <source>
        <dbReference type="Proteomes" id="UP001408356"/>
    </source>
</evidence>
<name>A0ABR2UTF6_9PEZI</name>
<dbReference type="InterPro" id="IPR002523">
    <property type="entry name" value="MgTranspt_CorA/ZnTranspt_ZntB"/>
</dbReference>
<evidence type="ECO:0000256" key="1">
    <source>
        <dbReference type="ARBA" id="ARBA00004651"/>
    </source>
</evidence>
<gene>
    <name evidence="6" type="ORF">SUNI508_08567</name>
</gene>
<keyword evidence="4 5" id="KW-0472">Membrane</keyword>
<evidence type="ECO:0000256" key="5">
    <source>
        <dbReference type="SAM" id="Phobius"/>
    </source>
</evidence>
<feature type="transmembrane region" description="Helical" evidence="5">
    <location>
        <begin position="516"/>
        <end position="534"/>
    </location>
</feature>
<dbReference type="EMBL" id="JARVKF010000395">
    <property type="protein sequence ID" value="KAK9417919.1"/>
    <property type="molecule type" value="Genomic_DNA"/>
</dbReference>
<evidence type="ECO:0000313" key="6">
    <source>
        <dbReference type="EMBL" id="KAK9417919.1"/>
    </source>
</evidence>
<keyword evidence="7" id="KW-1185">Reference proteome</keyword>
<keyword evidence="2 5" id="KW-0812">Transmembrane</keyword>